<protein>
    <submittedName>
        <fullName evidence="3">Amidohydrolase</fullName>
    </submittedName>
</protein>
<dbReference type="SUPFAM" id="SSF51338">
    <property type="entry name" value="Composite domain of metallo-dependent hydrolases"/>
    <property type="match status" value="1"/>
</dbReference>
<gene>
    <name evidence="3" type="ORF">OIK42_05680</name>
</gene>
<name>A0ABT5KZP9_9ALTE</name>
<dbReference type="InterPro" id="IPR033932">
    <property type="entry name" value="YtcJ-like"/>
</dbReference>
<dbReference type="EMBL" id="JAQQXP010000001">
    <property type="protein sequence ID" value="MDC8830250.1"/>
    <property type="molecule type" value="Genomic_DNA"/>
</dbReference>
<dbReference type="InterPro" id="IPR011059">
    <property type="entry name" value="Metal-dep_hydrolase_composite"/>
</dbReference>
<dbReference type="RefSeq" id="WP_273639008.1">
    <property type="nucleotide sequence ID" value="NZ_JAQQXP010000001.1"/>
</dbReference>
<evidence type="ECO:0000313" key="3">
    <source>
        <dbReference type="EMBL" id="MDC8830250.1"/>
    </source>
</evidence>
<dbReference type="Gene3D" id="2.30.40.10">
    <property type="entry name" value="Urease, subunit C, domain 1"/>
    <property type="match status" value="1"/>
</dbReference>
<feature type="chain" id="PRO_5045604207" evidence="1">
    <location>
        <begin position="26"/>
        <end position="565"/>
    </location>
</feature>
<keyword evidence="4" id="KW-1185">Reference proteome</keyword>
<dbReference type="InterPro" id="IPR013108">
    <property type="entry name" value="Amidohydro_3"/>
</dbReference>
<evidence type="ECO:0000256" key="1">
    <source>
        <dbReference type="SAM" id="SignalP"/>
    </source>
</evidence>
<organism evidence="3 4">
    <name type="scientific">Alteromonas gilva</name>
    <dbReference type="NCBI Taxonomy" id="2987522"/>
    <lineage>
        <taxon>Bacteria</taxon>
        <taxon>Pseudomonadati</taxon>
        <taxon>Pseudomonadota</taxon>
        <taxon>Gammaproteobacteria</taxon>
        <taxon>Alteromonadales</taxon>
        <taxon>Alteromonadaceae</taxon>
        <taxon>Alteromonas/Salinimonas group</taxon>
        <taxon>Alteromonas</taxon>
    </lineage>
</organism>
<comment type="caution">
    <text evidence="3">The sequence shown here is derived from an EMBL/GenBank/DDBJ whole genome shotgun (WGS) entry which is preliminary data.</text>
</comment>
<sequence>MLIKKMIKSCLLAGCAMLSHCALSAASSADLILTNGDIYTPNGWVESVAIKDGIIIGFDPEQYLTSSSTVVDLNGATVLPGFHDMHVHPLNSGLHKFQCRFAQGLSPETVQQKIAACVTERKENEWITGGQWDAASFGQTPPHRKFLDEVSPNNPVVLRDISGHSAWANSLALELAGITADTPNPEGGIIEKDSNGLPTGLLRESAAGLVYKNVPAYTQAQNVEALAWSTQLMLSNGITSYTDAGVNEVAMKAYATLYDAGKLKQRVRGCNLYGSIVFSAADEQVSADPIEQRNLYSRSRFSPDCVKIVLDGVPTDSHTAAMVDPYKDNSHASEERTRGLLLIEQEKLNALVTDFDNKGLSVKFHAAGDAAVKAGLTAIEAARKSNGFSGVLHDVGHSSFVQMDDIQRARSIAATFEMSPYIWYPNPIIPDITKATGHERMKRWIPVKDAIDAGALVVPGSDWAVVPSVNPWIAIETLVTRQKPGGGKDVLAPQERISLKQAIDLFTVNSAKHLGKSDEVGSISVGLYADLIIVDKNPFKIPTTELHNIKILKTVIAGETVYQSE</sequence>
<dbReference type="CDD" id="cd01300">
    <property type="entry name" value="YtcJ_like"/>
    <property type="match status" value="1"/>
</dbReference>
<dbReference type="Proteomes" id="UP001218788">
    <property type="component" value="Unassembled WGS sequence"/>
</dbReference>
<evidence type="ECO:0000313" key="4">
    <source>
        <dbReference type="Proteomes" id="UP001218788"/>
    </source>
</evidence>
<dbReference type="PANTHER" id="PTHR22642">
    <property type="entry name" value="IMIDAZOLONEPROPIONASE"/>
    <property type="match status" value="1"/>
</dbReference>
<dbReference type="PANTHER" id="PTHR22642:SF2">
    <property type="entry name" value="PROTEIN LONG AFTER FAR-RED 3"/>
    <property type="match status" value="1"/>
</dbReference>
<proteinExistence type="predicted"/>
<accession>A0ABT5KZP9</accession>
<dbReference type="Gene3D" id="3.20.20.140">
    <property type="entry name" value="Metal-dependent hydrolases"/>
    <property type="match status" value="1"/>
</dbReference>
<feature type="domain" description="Amidohydrolase 3" evidence="2">
    <location>
        <begin position="70"/>
        <end position="562"/>
    </location>
</feature>
<feature type="signal peptide" evidence="1">
    <location>
        <begin position="1"/>
        <end position="25"/>
    </location>
</feature>
<dbReference type="InterPro" id="IPR032466">
    <property type="entry name" value="Metal_Hydrolase"/>
</dbReference>
<dbReference type="SUPFAM" id="SSF51556">
    <property type="entry name" value="Metallo-dependent hydrolases"/>
    <property type="match status" value="1"/>
</dbReference>
<dbReference type="Pfam" id="PF07969">
    <property type="entry name" value="Amidohydro_3"/>
    <property type="match status" value="1"/>
</dbReference>
<dbReference type="Gene3D" id="3.10.310.70">
    <property type="match status" value="1"/>
</dbReference>
<evidence type="ECO:0000259" key="2">
    <source>
        <dbReference type="Pfam" id="PF07969"/>
    </source>
</evidence>
<reference evidence="3 4" key="1">
    <citation type="submission" date="2022-10" db="EMBL/GenBank/DDBJ databases">
        <title>Alteromonas sp. chi3 Genome sequencing.</title>
        <authorList>
            <person name="Park S."/>
        </authorList>
    </citation>
    <scope>NUCLEOTIDE SEQUENCE [LARGE SCALE GENOMIC DNA]</scope>
    <source>
        <strain evidence="4">chi3</strain>
    </source>
</reference>
<keyword evidence="1" id="KW-0732">Signal</keyword>